<dbReference type="GO" id="GO:0005509">
    <property type="term" value="F:calcium ion binding"/>
    <property type="evidence" value="ECO:0007669"/>
    <property type="project" value="InterPro"/>
</dbReference>
<reference evidence="2 3" key="1">
    <citation type="submission" date="2014-01" db="EMBL/GenBank/DDBJ databases">
        <title>Genome sequence determination for a cystic fibrosis isolate, Inquilinus limosus.</title>
        <authorList>
            <person name="Pino M."/>
            <person name="Di Conza J."/>
            <person name="Gutkind G."/>
        </authorList>
    </citation>
    <scope>NUCLEOTIDE SEQUENCE [LARGE SCALE GENOMIC DNA]</scope>
    <source>
        <strain evidence="2 3">MP06</strain>
    </source>
</reference>
<proteinExistence type="predicted"/>
<evidence type="ECO:0000313" key="3">
    <source>
        <dbReference type="Proteomes" id="UP000029995"/>
    </source>
</evidence>
<evidence type="ECO:0008006" key="4">
    <source>
        <dbReference type="Google" id="ProtNLM"/>
    </source>
</evidence>
<dbReference type="AlphaFoldDB" id="A0A0A0D4A9"/>
<comment type="caution">
    <text evidence="2">The sequence shown here is derived from an EMBL/GenBank/DDBJ whole genome shotgun (WGS) entry which is preliminary data.</text>
</comment>
<dbReference type="Gene3D" id="2.150.10.10">
    <property type="entry name" value="Serralysin-like metalloprotease, C-terminal"/>
    <property type="match status" value="1"/>
</dbReference>
<dbReference type="InterPro" id="IPR001343">
    <property type="entry name" value="Hemolysn_Ca-bd"/>
</dbReference>
<dbReference type="PROSITE" id="PS00330">
    <property type="entry name" value="HEMOLYSIN_CALCIUM"/>
    <property type="match status" value="2"/>
</dbReference>
<dbReference type="SUPFAM" id="SSF51120">
    <property type="entry name" value="beta-Roll"/>
    <property type="match status" value="1"/>
</dbReference>
<feature type="region of interest" description="Disordered" evidence="1">
    <location>
        <begin position="1"/>
        <end position="22"/>
    </location>
</feature>
<protein>
    <recommendedName>
        <fullName evidence="4">Peptidase M10 serralysin C-terminal domain-containing protein</fullName>
    </recommendedName>
</protein>
<dbReference type="GO" id="GO:0005615">
    <property type="term" value="C:extracellular space"/>
    <property type="evidence" value="ECO:0007669"/>
    <property type="project" value="InterPro"/>
</dbReference>
<dbReference type="Pfam" id="PF00353">
    <property type="entry name" value="HemolysinCabind"/>
    <property type="match status" value="1"/>
</dbReference>
<dbReference type="RefSeq" id="WP_034841558.1">
    <property type="nucleotide sequence ID" value="NZ_JANX01000256.1"/>
</dbReference>
<accession>A0A0A0D4A9</accession>
<dbReference type="InterPro" id="IPR011049">
    <property type="entry name" value="Serralysin-like_metalloprot_C"/>
</dbReference>
<dbReference type="InterPro" id="IPR018511">
    <property type="entry name" value="Hemolysin-typ_Ca-bd_CS"/>
</dbReference>
<dbReference type="PRINTS" id="PR00313">
    <property type="entry name" value="CABNDNGRPT"/>
</dbReference>
<evidence type="ECO:0000313" key="2">
    <source>
        <dbReference type="EMBL" id="KGM32845.1"/>
    </source>
</evidence>
<feature type="non-terminal residue" evidence="2">
    <location>
        <position position="1"/>
    </location>
</feature>
<evidence type="ECO:0000256" key="1">
    <source>
        <dbReference type="SAM" id="MobiDB-lite"/>
    </source>
</evidence>
<dbReference type="Proteomes" id="UP000029995">
    <property type="component" value="Unassembled WGS sequence"/>
</dbReference>
<gene>
    <name evidence="2" type="ORF">P409_19110</name>
</gene>
<organism evidence="2 3">
    <name type="scientific">Inquilinus limosus MP06</name>
    <dbReference type="NCBI Taxonomy" id="1398085"/>
    <lineage>
        <taxon>Bacteria</taxon>
        <taxon>Pseudomonadati</taxon>
        <taxon>Pseudomonadota</taxon>
        <taxon>Alphaproteobacteria</taxon>
        <taxon>Rhodospirillales</taxon>
        <taxon>Rhodospirillaceae</taxon>
        <taxon>Inquilinus</taxon>
    </lineage>
</organism>
<sequence>GADDTLDGRGGDDTLEGGAGGDLLTGGAGRDRFVFGDEATASGDQITDFVRGTDLIVIDRAGFGLAAGYQPSVVTGADPQATTAGPQFLFETDTGRLWFDADGTGTEQEAGLVVTLTGVTALALSDLLLI</sequence>
<dbReference type="EMBL" id="JANX01000256">
    <property type="protein sequence ID" value="KGM32845.1"/>
    <property type="molecule type" value="Genomic_DNA"/>
</dbReference>
<feature type="compositionally biased region" description="Basic and acidic residues" evidence="1">
    <location>
        <begin position="1"/>
        <end position="12"/>
    </location>
</feature>
<name>A0A0A0D4A9_9PROT</name>